<dbReference type="Pfam" id="PF21530">
    <property type="entry name" value="Pif1_2B_dom"/>
    <property type="match status" value="1"/>
</dbReference>
<name>A0A6P7UAE8_9MOLL</name>
<reference evidence="3" key="1">
    <citation type="submission" date="2025-08" db="UniProtKB">
        <authorList>
            <consortium name="RefSeq"/>
        </authorList>
    </citation>
    <scope>IDENTIFICATION</scope>
</reference>
<accession>A0A6P7UAE8</accession>
<dbReference type="InterPro" id="IPR049163">
    <property type="entry name" value="Pif1-like_2B_dom"/>
</dbReference>
<gene>
    <name evidence="3" type="primary">LOC115232231</name>
</gene>
<dbReference type="PANTHER" id="PTHR23274:SF48">
    <property type="entry name" value="ATP-DEPENDENT DNA HELICASE"/>
    <property type="match status" value="1"/>
</dbReference>
<protein>
    <submittedName>
        <fullName evidence="3">Uncharacterized protein LOC115232231</fullName>
    </submittedName>
</protein>
<dbReference type="InterPro" id="IPR027417">
    <property type="entry name" value="P-loop_NTPase"/>
</dbReference>
<dbReference type="GO" id="GO:0006260">
    <property type="term" value="P:DNA replication"/>
    <property type="evidence" value="ECO:0007669"/>
    <property type="project" value="TreeGrafter"/>
</dbReference>
<evidence type="ECO:0000259" key="1">
    <source>
        <dbReference type="Pfam" id="PF21530"/>
    </source>
</evidence>
<dbReference type="AlphaFoldDB" id="A0A6P7UAE8"/>
<dbReference type="Proteomes" id="UP000515154">
    <property type="component" value="Unplaced"/>
</dbReference>
<dbReference type="KEGG" id="osn:115232231"/>
<keyword evidence="2" id="KW-1185">Reference proteome</keyword>
<dbReference type="GO" id="GO:0005657">
    <property type="term" value="C:replication fork"/>
    <property type="evidence" value="ECO:0007669"/>
    <property type="project" value="TreeGrafter"/>
</dbReference>
<dbReference type="PANTHER" id="PTHR23274">
    <property type="entry name" value="DNA HELICASE-RELATED"/>
    <property type="match status" value="1"/>
</dbReference>
<dbReference type="SUPFAM" id="SSF52540">
    <property type="entry name" value="P-loop containing nucleoside triphosphate hydrolases"/>
    <property type="match status" value="1"/>
</dbReference>
<feature type="domain" description="DNA helicase Pif1-like 2B" evidence="1">
    <location>
        <begin position="107"/>
        <end position="145"/>
    </location>
</feature>
<evidence type="ECO:0000313" key="3">
    <source>
        <dbReference type="RefSeq" id="XP_029657931.1"/>
    </source>
</evidence>
<sequence length="253" mass="27986">MEGYEYLGVQEFNEIMEKEMKELPEGGIFPKTMIGVALKIDWMEKAVNPGAIASLRYGAGIIKWQKKELKKMDTKTRKRCHDESDHDWLLLLPKLLQCDNGDLNLAPSGLPSHESHLKVGAPVMLLRNLDPPKLCKGTRLIIQKLMQTVLGATILSGKASGEEVFIPKIPLIPSDTQIDFRRLHFPLGLSFAMNVNKAQGQTLEVVGLHLPGAAFSHGQLCVGCSRGGNPENLFNHAPNSKTTNVVYHEALQD</sequence>
<dbReference type="RefSeq" id="XP_029657931.1">
    <property type="nucleotide sequence ID" value="XM_029802071.1"/>
</dbReference>
<organism evidence="2 3">
    <name type="scientific">Octopus sinensis</name>
    <name type="common">East Asian common octopus</name>
    <dbReference type="NCBI Taxonomy" id="2607531"/>
    <lineage>
        <taxon>Eukaryota</taxon>
        <taxon>Metazoa</taxon>
        <taxon>Spiralia</taxon>
        <taxon>Lophotrochozoa</taxon>
        <taxon>Mollusca</taxon>
        <taxon>Cephalopoda</taxon>
        <taxon>Coleoidea</taxon>
        <taxon>Octopodiformes</taxon>
        <taxon>Octopoda</taxon>
        <taxon>Incirrata</taxon>
        <taxon>Octopodidae</taxon>
        <taxon>Octopus</taxon>
    </lineage>
</organism>
<evidence type="ECO:0000313" key="2">
    <source>
        <dbReference type="Proteomes" id="UP000515154"/>
    </source>
</evidence>
<proteinExistence type="predicted"/>